<dbReference type="AlphaFoldDB" id="A0A1T4KC73"/>
<proteinExistence type="predicted"/>
<reference evidence="2" key="1">
    <citation type="submission" date="2017-02" db="EMBL/GenBank/DDBJ databases">
        <authorList>
            <person name="Varghese N."/>
            <person name="Submissions S."/>
        </authorList>
    </citation>
    <scope>NUCLEOTIDE SEQUENCE [LARGE SCALE GENOMIC DNA]</scope>
    <source>
        <strain evidence="2">ATCC 25662</strain>
    </source>
</reference>
<dbReference type="PROSITE" id="PS51257">
    <property type="entry name" value="PROKAR_LIPOPROTEIN"/>
    <property type="match status" value="1"/>
</dbReference>
<accession>A0A1T4KC73</accession>
<protein>
    <recommendedName>
        <fullName evidence="3">Lipoprotein</fullName>
    </recommendedName>
</protein>
<organism evidence="1 2">
    <name type="scientific">Anaerorhabdus furcosa</name>
    <dbReference type="NCBI Taxonomy" id="118967"/>
    <lineage>
        <taxon>Bacteria</taxon>
        <taxon>Bacillati</taxon>
        <taxon>Bacillota</taxon>
        <taxon>Erysipelotrichia</taxon>
        <taxon>Erysipelotrichales</taxon>
        <taxon>Erysipelotrichaceae</taxon>
        <taxon>Anaerorhabdus</taxon>
    </lineage>
</organism>
<evidence type="ECO:0000313" key="1">
    <source>
        <dbReference type="EMBL" id="SJZ39976.1"/>
    </source>
</evidence>
<dbReference type="Proteomes" id="UP000243297">
    <property type="component" value="Unassembled WGS sequence"/>
</dbReference>
<dbReference type="RefSeq" id="WP_078710904.1">
    <property type="nucleotide sequence ID" value="NZ_FUWY01000001.1"/>
</dbReference>
<dbReference type="EMBL" id="FUWY01000001">
    <property type="protein sequence ID" value="SJZ39976.1"/>
    <property type="molecule type" value="Genomic_DNA"/>
</dbReference>
<evidence type="ECO:0008006" key="3">
    <source>
        <dbReference type="Google" id="ProtNLM"/>
    </source>
</evidence>
<evidence type="ECO:0000313" key="2">
    <source>
        <dbReference type="Proteomes" id="UP000243297"/>
    </source>
</evidence>
<gene>
    <name evidence="1" type="ORF">SAMN02745191_0467</name>
</gene>
<name>A0A1T4KC73_9FIRM</name>
<keyword evidence="2" id="KW-1185">Reference proteome</keyword>
<sequence length="267" mass="30961">MKKLISMSVVFLLVLTGCNAVRLKEVIDKNIPKETSKLIDTIIIEDRETEVYEYMFGEGTVYIQLKQGIISYGPGEQLGSIQSKDGIHYYYLDQFSSYNIYEDGKLIVPEQTISCMKGKGEASIYKLNAEKDLMAYDKSLESKDAMIQVSIADIEGKSKWLDDATYDPYKVLELIQSYEEIFPEEESIRVNNERQFIYFARAESHFNKKYGCFEEDAYSINLLLDKNNYGILEVQNGIYDLNIKYYQLNEKQIEEFIRIINSSEIIN</sequence>
<dbReference type="STRING" id="118967.SAMN02745191_0467"/>